<reference evidence="2 3" key="1">
    <citation type="submission" date="2019-02" db="EMBL/GenBank/DDBJ databases">
        <title>Deep-cultivation of Planctomycetes and their phenomic and genomic characterization uncovers novel biology.</title>
        <authorList>
            <person name="Wiegand S."/>
            <person name="Jogler M."/>
            <person name="Boedeker C."/>
            <person name="Pinto D."/>
            <person name="Vollmers J."/>
            <person name="Rivas-Marin E."/>
            <person name="Kohn T."/>
            <person name="Peeters S.H."/>
            <person name="Heuer A."/>
            <person name="Rast P."/>
            <person name="Oberbeckmann S."/>
            <person name="Bunk B."/>
            <person name="Jeske O."/>
            <person name="Meyerdierks A."/>
            <person name="Storesund J.E."/>
            <person name="Kallscheuer N."/>
            <person name="Luecker S."/>
            <person name="Lage O.M."/>
            <person name="Pohl T."/>
            <person name="Merkel B.J."/>
            <person name="Hornburger P."/>
            <person name="Mueller R.-W."/>
            <person name="Bruemmer F."/>
            <person name="Labrenz M."/>
            <person name="Spormann A.M."/>
            <person name="Op den Camp H."/>
            <person name="Overmann J."/>
            <person name="Amann R."/>
            <person name="Jetten M.S.M."/>
            <person name="Mascher T."/>
            <person name="Medema M.H."/>
            <person name="Devos D.P."/>
            <person name="Kaster A.-K."/>
            <person name="Ovreas L."/>
            <person name="Rohde M."/>
            <person name="Galperin M.Y."/>
            <person name="Jogler C."/>
        </authorList>
    </citation>
    <scope>NUCLEOTIDE SEQUENCE [LARGE SCALE GENOMIC DNA]</scope>
    <source>
        <strain evidence="2 3">Pan265</strain>
    </source>
</reference>
<dbReference type="InterPro" id="IPR045584">
    <property type="entry name" value="Pilin-like"/>
</dbReference>
<keyword evidence="1" id="KW-0472">Membrane</keyword>
<evidence type="ECO:0000256" key="1">
    <source>
        <dbReference type="SAM" id="Phobius"/>
    </source>
</evidence>
<proteinExistence type="predicted"/>
<evidence type="ECO:0000313" key="2">
    <source>
        <dbReference type="EMBL" id="QDU70481.1"/>
    </source>
</evidence>
<dbReference type="Gene3D" id="3.30.700.10">
    <property type="entry name" value="Glycoprotein, Type 4 Pilin"/>
    <property type="match status" value="1"/>
</dbReference>
<dbReference type="PANTHER" id="PTHR30093:SF2">
    <property type="entry name" value="TYPE II SECRETION SYSTEM PROTEIN H"/>
    <property type="match status" value="1"/>
</dbReference>
<keyword evidence="1" id="KW-1133">Transmembrane helix</keyword>
<dbReference type="KEGG" id="mcad:Pan265_03090"/>
<gene>
    <name evidence="2" type="ORF">Pan265_03090</name>
</gene>
<dbReference type="NCBIfam" id="TIGR02532">
    <property type="entry name" value="IV_pilin_GFxxxE"/>
    <property type="match status" value="1"/>
</dbReference>
<dbReference type="EMBL" id="CP036280">
    <property type="protein sequence ID" value="QDU70481.1"/>
    <property type="molecule type" value="Genomic_DNA"/>
</dbReference>
<sequence>MTDAVTIRVIHASHPRGSIHARGGFGFTLIELLVVISIIALLMGILLPALGAARDVARRAICMSNMRSAVSGVLTYGTANNEWLPGPHTSGDRYNSGYGLSDVDAQTNSSPTTPIQNMDWASPALGDGLGLPSNDMMRAIQLYDTDLHCPSNDSNYNAVFGGSLPNGYAPENIRFASYSAVLEFHDYERGDPPANTSPNIQVRTGFGFQYPQGYQPQLFRIGSESTKVFLVEGGRYVEGLFGPSPYLSLNLTRYQIQGGGFMAAGPYQRWPNVSHSLPTPSGMKMSKHAETYAWRHNKGMNRAFFDGHVEYDVWTDALDITSYVPSGSVMVNPRSMYWPTRERYEEGDVID</sequence>
<dbReference type="Proteomes" id="UP000320386">
    <property type="component" value="Chromosome"/>
</dbReference>
<dbReference type="RefSeq" id="WP_236254554.1">
    <property type="nucleotide sequence ID" value="NZ_CP036280.1"/>
</dbReference>
<dbReference type="SUPFAM" id="SSF54523">
    <property type="entry name" value="Pili subunits"/>
    <property type="match status" value="1"/>
</dbReference>
<keyword evidence="1" id="KW-0812">Transmembrane</keyword>
<accession>A0A518BU28</accession>
<protein>
    <recommendedName>
        <fullName evidence="4">Type II secretion system protein G</fullName>
    </recommendedName>
</protein>
<dbReference type="PANTHER" id="PTHR30093">
    <property type="entry name" value="GENERAL SECRETION PATHWAY PROTEIN G"/>
    <property type="match status" value="1"/>
</dbReference>
<evidence type="ECO:0000313" key="3">
    <source>
        <dbReference type="Proteomes" id="UP000320386"/>
    </source>
</evidence>
<feature type="transmembrane region" description="Helical" evidence="1">
    <location>
        <begin position="25"/>
        <end position="50"/>
    </location>
</feature>
<organism evidence="2 3">
    <name type="scientific">Mucisphaera calidilacus</name>
    <dbReference type="NCBI Taxonomy" id="2527982"/>
    <lineage>
        <taxon>Bacteria</taxon>
        <taxon>Pseudomonadati</taxon>
        <taxon>Planctomycetota</taxon>
        <taxon>Phycisphaerae</taxon>
        <taxon>Phycisphaerales</taxon>
        <taxon>Phycisphaeraceae</taxon>
        <taxon>Mucisphaera</taxon>
    </lineage>
</organism>
<dbReference type="Pfam" id="PF07963">
    <property type="entry name" value="N_methyl"/>
    <property type="match status" value="1"/>
</dbReference>
<keyword evidence="3" id="KW-1185">Reference proteome</keyword>
<dbReference type="InterPro" id="IPR012902">
    <property type="entry name" value="N_methyl_site"/>
</dbReference>
<dbReference type="AlphaFoldDB" id="A0A518BU28"/>
<evidence type="ECO:0008006" key="4">
    <source>
        <dbReference type="Google" id="ProtNLM"/>
    </source>
</evidence>
<name>A0A518BU28_9BACT</name>